<dbReference type="AlphaFoldDB" id="A0A495X0E7"/>
<dbReference type="EMBL" id="RBXR01000001">
    <property type="protein sequence ID" value="RKT67026.1"/>
    <property type="molecule type" value="Genomic_DNA"/>
</dbReference>
<evidence type="ECO:0000313" key="3">
    <source>
        <dbReference type="Proteomes" id="UP000272729"/>
    </source>
</evidence>
<gene>
    <name evidence="2" type="ORF">DFJ66_0194</name>
</gene>
<feature type="region of interest" description="Disordered" evidence="1">
    <location>
        <begin position="135"/>
        <end position="154"/>
    </location>
</feature>
<organism evidence="2 3">
    <name type="scientific">Saccharothrix variisporea</name>
    <dbReference type="NCBI Taxonomy" id="543527"/>
    <lineage>
        <taxon>Bacteria</taxon>
        <taxon>Bacillati</taxon>
        <taxon>Actinomycetota</taxon>
        <taxon>Actinomycetes</taxon>
        <taxon>Pseudonocardiales</taxon>
        <taxon>Pseudonocardiaceae</taxon>
        <taxon>Saccharothrix</taxon>
    </lineage>
</organism>
<dbReference type="Proteomes" id="UP000272729">
    <property type="component" value="Unassembled WGS sequence"/>
</dbReference>
<reference evidence="2 3" key="1">
    <citation type="submission" date="2018-10" db="EMBL/GenBank/DDBJ databases">
        <title>Sequencing the genomes of 1000 actinobacteria strains.</title>
        <authorList>
            <person name="Klenk H.-P."/>
        </authorList>
    </citation>
    <scope>NUCLEOTIDE SEQUENCE [LARGE SCALE GENOMIC DNA]</scope>
    <source>
        <strain evidence="2 3">DSM 43911</strain>
    </source>
</reference>
<sequence length="154" mass="17513">MSVQRTELVDLPVSFDRPLRLFAHIIGHSQILLRGKQDIEAGLPTTVEILFKDVTTLSLRDHYQALTVRFASPTEEEQLRAADPRPWYDRRAFILEPESGGNGHVVAGAVYWAESASPEEHDSFLVPDYDLPRFRPDRPVPAEPATTYTTFPRR</sequence>
<proteinExistence type="predicted"/>
<name>A0A495X0E7_9PSEU</name>
<evidence type="ECO:0000313" key="2">
    <source>
        <dbReference type="EMBL" id="RKT67026.1"/>
    </source>
</evidence>
<comment type="caution">
    <text evidence="2">The sequence shown here is derived from an EMBL/GenBank/DDBJ whole genome shotgun (WGS) entry which is preliminary data.</text>
</comment>
<accession>A0A495X0E7</accession>
<evidence type="ECO:0000256" key="1">
    <source>
        <dbReference type="SAM" id="MobiDB-lite"/>
    </source>
</evidence>
<keyword evidence="3" id="KW-1185">Reference proteome</keyword>
<protein>
    <submittedName>
        <fullName evidence="2">Uncharacterized protein</fullName>
    </submittedName>
</protein>